<organism evidence="16 17">
    <name type="scientific">Clytia hemisphaerica</name>
    <dbReference type="NCBI Taxonomy" id="252671"/>
    <lineage>
        <taxon>Eukaryota</taxon>
        <taxon>Metazoa</taxon>
        <taxon>Cnidaria</taxon>
        <taxon>Hydrozoa</taxon>
        <taxon>Hydroidolina</taxon>
        <taxon>Leptothecata</taxon>
        <taxon>Obeliida</taxon>
        <taxon>Clytiidae</taxon>
        <taxon>Clytia</taxon>
    </lineage>
</organism>
<evidence type="ECO:0000256" key="11">
    <source>
        <dbReference type="PIRSR" id="PIRSR038172-2"/>
    </source>
</evidence>
<proteinExistence type="inferred from homology"/>
<dbReference type="Pfam" id="PF00069">
    <property type="entry name" value="Pkinase"/>
    <property type="match status" value="1"/>
</dbReference>
<dbReference type="CDD" id="cd06613">
    <property type="entry name" value="STKc_MAP4K3_like"/>
    <property type="match status" value="1"/>
</dbReference>
<reference evidence="16" key="1">
    <citation type="submission" date="2021-01" db="UniProtKB">
        <authorList>
            <consortium name="EnsemblMetazoa"/>
        </authorList>
    </citation>
    <scope>IDENTIFICATION</scope>
</reference>
<feature type="domain" description="CNH" evidence="15">
    <location>
        <begin position="489"/>
        <end position="786"/>
    </location>
</feature>
<comment type="cofactor">
    <cofactor evidence="1 9">
        <name>Mg(2+)</name>
        <dbReference type="ChEBI" id="CHEBI:18420"/>
    </cofactor>
</comment>
<evidence type="ECO:0000256" key="13">
    <source>
        <dbReference type="SAM" id="MobiDB-lite"/>
    </source>
</evidence>
<protein>
    <recommendedName>
        <fullName evidence="9">Mitogen-activated protein kinase kinase kinase kinase</fullName>
        <ecNumber evidence="9">2.7.11.1</ecNumber>
    </recommendedName>
</protein>
<dbReference type="PROSITE" id="PS00107">
    <property type="entry name" value="PROTEIN_KINASE_ATP"/>
    <property type="match status" value="1"/>
</dbReference>
<accession>A0A7M5X2A5</accession>
<dbReference type="PANTHER" id="PTHR48012">
    <property type="entry name" value="STERILE20-LIKE KINASE, ISOFORM B-RELATED"/>
    <property type="match status" value="1"/>
</dbReference>
<feature type="compositionally biased region" description="Acidic residues" evidence="13">
    <location>
        <begin position="302"/>
        <end position="311"/>
    </location>
</feature>
<dbReference type="SMART" id="SM00036">
    <property type="entry name" value="CNH"/>
    <property type="match status" value="1"/>
</dbReference>
<evidence type="ECO:0000259" key="14">
    <source>
        <dbReference type="PROSITE" id="PS50011"/>
    </source>
</evidence>
<evidence type="ECO:0000256" key="6">
    <source>
        <dbReference type="ARBA" id="ARBA00022741"/>
    </source>
</evidence>
<dbReference type="SUPFAM" id="SSF56112">
    <property type="entry name" value="Protein kinase-like (PK-like)"/>
    <property type="match status" value="1"/>
</dbReference>
<dbReference type="OrthoDB" id="8693905at2759"/>
<name>A0A7M5X2A5_9CNID</name>
<keyword evidence="6 9" id="KW-0547">Nucleotide-binding</keyword>
<dbReference type="InterPro" id="IPR050629">
    <property type="entry name" value="STE20/SPS1-PAK"/>
</dbReference>
<feature type="region of interest" description="Disordered" evidence="13">
    <location>
        <begin position="296"/>
        <end position="470"/>
    </location>
</feature>
<dbReference type="AlphaFoldDB" id="A0A7M5X2A5"/>
<feature type="active site" description="Proton acceptor" evidence="10">
    <location>
        <position position="133"/>
    </location>
</feature>
<comment type="catalytic activity">
    <reaction evidence="9">
        <text>L-threonyl-[protein] + ATP = O-phospho-L-threonyl-[protein] + ADP + H(+)</text>
        <dbReference type="Rhea" id="RHEA:46608"/>
        <dbReference type="Rhea" id="RHEA-COMP:11060"/>
        <dbReference type="Rhea" id="RHEA-COMP:11605"/>
        <dbReference type="ChEBI" id="CHEBI:15378"/>
        <dbReference type="ChEBI" id="CHEBI:30013"/>
        <dbReference type="ChEBI" id="CHEBI:30616"/>
        <dbReference type="ChEBI" id="CHEBI:61977"/>
        <dbReference type="ChEBI" id="CHEBI:456216"/>
        <dbReference type="EC" id="2.7.11.1"/>
    </reaction>
</comment>
<evidence type="ECO:0000256" key="2">
    <source>
        <dbReference type="ARBA" id="ARBA00008874"/>
    </source>
</evidence>
<dbReference type="PROSITE" id="PS50011">
    <property type="entry name" value="PROTEIN_KINASE_DOM"/>
    <property type="match status" value="1"/>
</dbReference>
<keyword evidence="3 9" id="KW-0723">Serine/threonine-protein kinase</keyword>
<keyword evidence="17" id="KW-1185">Reference proteome</keyword>
<dbReference type="PIRSF" id="PIRSF038172">
    <property type="entry name" value="MAPKKKK"/>
    <property type="match status" value="1"/>
</dbReference>
<dbReference type="SMART" id="SM00220">
    <property type="entry name" value="S_TKc"/>
    <property type="match status" value="1"/>
</dbReference>
<evidence type="ECO:0000256" key="8">
    <source>
        <dbReference type="ARBA" id="ARBA00022840"/>
    </source>
</evidence>
<evidence type="ECO:0000256" key="7">
    <source>
        <dbReference type="ARBA" id="ARBA00022777"/>
    </source>
</evidence>
<evidence type="ECO:0000256" key="4">
    <source>
        <dbReference type="ARBA" id="ARBA00022553"/>
    </source>
</evidence>
<comment type="similarity">
    <text evidence="2 9">Belongs to the protein kinase superfamily. STE Ser/Thr protein kinase family. STE20 subfamily.</text>
</comment>
<comment type="catalytic activity">
    <reaction evidence="9">
        <text>L-seryl-[protein] + ATP = O-phospho-L-seryl-[protein] + ADP + H(+)</text>
        <dbReference type="Rhea" id="RHEA:17989"/>
        <dbReference type="Rhea" id="RHEA-COMP:9863"/>
        <dbReference type="Rhea" id="RHEA-COMP:11604"/>
        <dbReference type="ChEBI" id="CHEBI:15378"/>
        <dbReference type="ChEBI" id="CHEBI:29999"/>
        <dbReference type="ChEBI" id="CHEBI:30616"/>
        <dbReference type="ChEBI" id="CHEBI:83421"/>
        <dbReference type="ChEBI" id="CHEBI:456216"/>
        <dbReference type="EC" id="2.7.11.1"/>
    </reaction>
</comment>
<dbReference type="RefSeq" id="XP_066916208.1">
    <property type="nucleotide sequence ID" value="XM_067060107.1"/>
</dbReference>
<keyword evidence="4" id="KW-0597">Phosphoprotein</keyword>
<dbReference type="InterPro" id="IPR017441">
    <property type="entry name" value="Protein_kinase_ATP_BS"/>
</dbReference>
<feature type="compositionally biased region" description="Basic residues" evidence="13">
    <location>
        <begin position="328"/>
        <end position="339"/>
    </location>
</feature>
<dbReference type="EnsemblMetazoa" id="CLYHEMT016728.1">
    <property type="protein sequence ID" value="CLYHEMP016728.1"/>
    <property type="gene ID" value="CLYHEMG016728"/>
</dbReference>
<feature type="compositionally biased region" description="Low complexity" evidence="13">
    <location>
        <begin position="402"/>
        <end position="415"/>
    </location>
</feature>
<evidence type="ECO:0000256" key="10">
    <source>
        <dbReference type="PIRSR" id="PIRSR038172-1"/>
    </source>
</evidence>
<dbReference type="InterPro" id="IPR000719">
    <property type="entry name" value="Prot_kinase_dom"/>
</dbReference>
<dbReference type="EC" id="2.7.11.1" evidence="9"/>
<evidence type="ECO:0000256" key="9">
    <source>
        <dbReference type="PIRNR" id="PIRNR038172"/>
    </source>
</evidence>
<evidence type="ECO:0000313" key="17">
    <source>
        <dbReference type="Proteomes" id="UP000594262"/>
    </source>
</evidence>
<comment type="function">
    <text evidence="9">Serine/threonine kinase that plays a role in the response to environmental stress. Appears to act upstream of the JUN N-terminal pathway.</text>
</comment>
<feature type="compositionally biased region" description="Basic and acidic residues" evidence="13">
    <location>
        <begin position="340"/>
        <end position="365"/>
    </location>
</feature>
<evidence type="ECO:0000256" key="1">
    <source>
        <dbReference type="ARBA" id="ARBA00001946"/>
    </source>
</evidence>
<dbReference type="GO" id="GO:0005737">
    <property type="term" value="C:cytoplasm"/>
    <property type="evidence" value="ECO:0007669"/>
    <property type="project" value="TreeGrafter"/>
</dbReference>
<dbReference type="Proteomes" id="UP000594262">
    <property type="component" value="Unplaced"/>
</dbReference>
<feature type="compositionally biased region" description="Basic and acidic residues" evidence="13">
    <location>
        <begin position="312"/>
        <end position="327"/>
    </location>
</feature>
<feature type="binding site" evidence="11 12">
    <location>
        <position position="42"/>
    </location>
    <ligand>
        <name>ATP</name>
        <dbReference type="ChEBI" id="CHEBI:30616"/>
    </ligand>
</feature>
<feature type="binding site" evidence="11">
    <location>
        <begin position="19"/>
        <end position="27"/>
    </location>
    <ligand>
        <name>ATP</name>
        <dbReference type="ChEBI" id="CHEBI:30616"/>
    </ligand>
</feature>
<dbReference type="Gene3D" id="1.10.510.10">
    <property type="entry name" value="Transferase(Phosphotransferase) domain 1"/>
    <property type="match status" value="1"/>
</dbReference>
<keyword evidence="8 9" id="KW-0067">ATP-binding</keyword>
<feature type="domain" description="Protein kinase" evidence="14">
    <location>
        <begin position="13"/>
        <end position="270"/>
    </location>
</feature>
<feature type="compositionally biased region" description="Pro residues" evidence="13">
    <location>
        <begin position="449"/>
        <end position="458"/>
    </location>
</feature>
<dbReference type="GO" id="GO:0008349">
    <property type="term" value="F:MAP kinase kinase kinase kinase activity"/>
    <property type="evidence" value="ECO:0007669"/>
    <property type="project" value="InterPro"/>
</dbReference>
<sequence length="807" mass="91137">MADIKKTKPEKDIELIQRIGSGTYGEVYKARWKATGEMAAVKIINIEPGDDFDIIQQEIKIMEECKHFNIVQYFGSYLRRDKLWIAMEFCGGGSLQDIYHVTGPLNEPQIGAVCTEMLKGLDYMHKQHKLHRDIKGANILLTSEGDVKLADFGVGAQITSTMGKRNSFIGTPYWMAPEVAAVERTGGYDHLCDVWAVGITAIELAECQPPLFELHPMRALYLISKKNYTPPSVKDKSKWSSSMREFIKLSLTKNPKKRPSCEKLLQHAYCQSRQVRRVLTELLDKFDKLKQQKKYRYKEANTDEDSEEENEKNEKKENNQNNENKDKRTVKRIKSKKDKNRKDKVNLPDKDMQPVQRETEPERKATIKAKPPPPVPTHSSEGPPTLTEAPKRNLPPPPPSPKQRSSSNGAAARSSPSPPPPLPPRPPANSTPSDDMPTIKAPSQGKGAAPPPPLPPRVPTVHKRERPPSQLFTQRATANCFSKIFNECPLNISAATSWTHPETKNHHLLFASNEGIYSLNLDDLQNIEMFQIFSRPCSWVYVIKNILVSICGSPAHVYMHNLLSLHGQQNIEQFLPVPKGVAYTTKIPGTSHAQKCCVVHNPYNNQMYLYVGRKDAVLLLQWYEPLQKFMIVRDFEVKFPPSLNIFEPVVVKGSEYPVLCVGAYQLPNGDIKIDQLDLENGTPWEIRKDLKRLKIKTFSQLEKDVILLAYENKVMFVDIDGKKLQVQNKLTELSFDYPVEAAVCLPGNVMTFNANGIQGKSLSDSQVTAQFTDLSRKYKLLGSDRIVVIETKVVSENHSNLYILASG</sequence>
<evidence type="ECO:0000256" key="5">
    <source>
        <dbReference type="ARBA" id="ARBA00022679"/>
    </source>
</evidence>
<dbReference type="InterPro" id="IPR001180">
    <property type="entry name" value="CNH_dom"/>
</dbReference>
<dbReference type="GO" id="GO:0005524">
    <property type="term" value="F:ATP binding"/>
    <property type="evidence" value="ECO:0007669"/>
    <property type="project" value="UniProtKB-UniRule"/>
</dbReference>
<dbReference type="FunFam" id="1.10.510.10:FF:000031">
    <property type="entry name" value="Mitogen-activated protein kinase kinase kinase kinase"/>
    <property type="match status" value="1"/>
</dbReference>
<dbReference type="GeneID" id="136803385"/>
<dbReference type="PROSITE" id="PS50219">
    <property type="entry name" value="CNH"/>
    <property type="match status" value="1"/>
</dbReference>
<evidence type="ECO:0000256" key="12">
    <source>
        <dbReference type="PROSITE-ProRule" id="PRU10141"/>
    </source>
</evidence>
<evidence type="ECO:0000256" key="3">
    <source>
        <dbReference type="ARBA" id="ARBA00022527"/>
    </source>
</evidence>
<dbReference type="PANTHER" id="PTHR48012:SF18">
    <property type="entry name" value="HAPPYHOUR, ISOFORM A"/>
    <property type="match status" value="1"/>
</dbReference>
<feature type="compositionally biased region" description="Pro residues" evidence="13">
    <location>
        <begin position="416"/>
        <end position="429"/>
    </location>
</feature>
<dbReference type="InterPro" id="IPR011009">
    <property type="entry name" value="Kinase-like_dom_sf"/>
</dbReference>
<evidence type="ECO:0000259" key="15">
    <source>
        <dbReference type="PROSITE" id="PS50219"/>
    </source>
</evidence>
<dbReference type="Pfam" id="PF00780">
    <property type="entry name" value="CNH"/>
    <property type="match status" value="1"/>
</dbReference>
<dbReference type="InterPro" id="IPR021160">
    <property type="entry name" value="MAPKKKK"/>
</dbReference>
<keyword evidence="5 9" id="KW-0808">Transferase</keyword>
<keyword evidence="7 9" id="KW-0418">Kinase</keyword>
<evidence type="ECO:0000313" key="16">
    <source>
        <dbReference type="EnsemblMetazoa" id="CLYHEMP016728.1"/>
    </source>
</evidence>